<proteinExistence type="predicted"/>
<dbReference type="EMBL" id="CP001751">
    <property type="protein sequence ID" value="ADE38538.1"/>
    <property type="molecule type" value="Genomic_DNA"/>
</dbReference>
<dbReference type="AlphaFoldDB" id="D5BQ40"/>
<accession>D5BQ40</accession>
<dbReference type="KEGG" id="apb:SAR116_0295"/>
<keyword evidence="2" id="KW-1185">Reference proteome</keyword>
<evidence type="ECO:0000313" key="2">
    <source>
        <dbReference type="Proteomes" id="UP000007460"/>
    </source>
</evidence>
<organism evidence="1 2">
    <name type="scientific">Puniceispirillum marinum (strain IMCC1322)</name>
    <dbReference type="NCBI Taxonomy" id="488538"/>
    <lineage>
        <taxon>Bacteria</taxon>
        <taxon>Pseudomonadati</taxon>
        <taxon>Pseudomonadota</taxon>
        <taxon>Alphaproteobacteria</taxon>
        <taxon>Candidatus Puniceispirillales</taxon>
        <taxon>Candidatus Puniceispirillaceae</taxon>
        <taxon>Candidatus Puniceispirillum</taxon>
    </lineage>
</organism>
<name>D5BQ40_PUNMI</name>
<gene>
    <name evidence="1" type="ordered locus">SAR116_0295</name>
</gene>
<dbReference type="HOGENOM" id="CLU_2864629_0_0_5"/>
<sequence length="64" mass="7393">MTDNEKKLMRLKAEQRAKTIKDEQLRTLIDNSASSIEDRIAAFKTVMQADQTRFSSAITKMMKK</sequence>
<reference evidence="1 2" key="1">
    <citation type="journal article" date="2010" name="J. Bacteriol.">
        <title>Complete genome sequence of "Candidatus Puniceispirillum marinum" IMCC1322, a representative of the SAR116 clade in the Alphaproteobacteria.</title>
        <authorList>
            <person name="Oh H.M."/>
            <person name="Kwon K.K."/>
            <person name="Kang I."/>
            <person name="Kang S.G."/>
            <person name="Lee J.H."/>
            <person name="Kim S.J."/>
            <person name="Cho J.C."/>
        </authorList>
    </citation>
    <scope>NUCLEOTIDE SEQUENCE [LARGE SCALE GENOMIC DNA]</scope>
    <source>
        <strain evidence="1 2">IMCC1322</strain>
    </source>
</reference>
<dbReference type="Proteomes" id="UP000007460">
    <property type="component" value="Chromosome"/>
</dbReference>
<evidence type="ECO:0000313" key="1">
    <source>
        <dbReference type="EMBL" id="ADE38538.1"/>
    </source>
</evidence>
<protein>
    <submittedName>
        <fullName evidence="1">Uncharacterized protein</fullName>
    </submittedName>
</protein>
<dbReference type="RefSeq" id="WP_013045168.1">
    <property type="nucleotide sequence ID" value="NC_014010.1"/>
</dbReference>